<evidence type="ECO:0000313" key="3">
    <source>
        <dbReference type="Proteomes" id="UP000094455"/>
    </source>
</evidence>
<dbReference type="AlphaFoldDB" id="A0A1E3NIL5"/>
<name>A0A1E3NIL5_9ASCO</name>
<feature type="compositionally biased region" description="Basic and acidic residues" evidence="1">
    <location>
        <begin position="191"/>
        <end position="205"/>
    </location>
</feature>
<proteinExistence type="predicted"/>
<sequence>MTSREEHLRSTGNTVDIGEGMELRLKPQNPTFSFPDQGNKKEGDDVHPEKPLSEDDVQKKHLREEPDDKQEQAHDSEEAEEDRKQEVPGGSDEMRRSSNSNAKKPKPDPVSSLDARSLLKNIHHMKSLSEIDGTMSLSILSLLVDELIWLTEMLDKGVINDKDITENIFGDRVFDCVLDHFGEGSVQGNQEKGDGEVSGDAHDSENSEGTQSQEKEKTGRFIESVLNEILGEKLNHIDKKRLELISKSQEELGISFRKSSKILTNFEMSSKPSLSATDLRVYVGKNIGEYEKCSTDSDTLAWISNKFYLKSAPKMELSSYIDRINSHLEISGAVGLCAGWYLFKFLFNIKCVEKLSDGITCAQNSIAIDADTEWESRCLPLVLGDSFSSVFGGEGSHSLSDDMKVDGEPNTGSGNEISALPMDNSFSSCSSVVNEDDSLLTPNGELRDGNSEVHMSKISKLNAFRLILTCVRISSKLIEDKNFKQHYYCKVTGLQKLEDLFRLELALGYGLDWELFINEYTLWRYLFHMKALVMGCERLRKKIAVDQS</sequence>
<dbReference type="Proteomes" id="UP000094455">
    <property type="component" value="Unassembled WGS sequence"/>
</dbReference>
<dbReference type="Gene3D" id="1.10.472.10">
    <property type="entry name" value="Cyclin-like"/>
    <property type="match status" value="1"/>
</dbReference>
<dbReference type="GO" id="GO:0000307">
    <property type="term" value="C:cyclin-dependent protein kinase holoenzyme complex"/>
    <property type="evidence" value="ECO:0007669"/>
    <property type="project" value="UniProtKB-ARBA"/>
</dbReference>
<feature type="compositionally biased region" description="Basic and acidic residues" evidence="1">
    <location>
        <begin position="38"/>
        <end position="96"/>
    </location>
</feature>
<dbReference type="STRING" id="763406.A0A1E3NIL5"/>
<evidence type="ECO:0000313" key="2">
    <source>
        <dbReference type="EMBL" id="ODQ45951.1"/>
    </source>
</evidence>
<dbReference type="GO" id="GO:0005634">
    <property type="term" value="C:nucleus"/>
    <property type="evidence" value="ECO:0007669"/>
    <property type="project" value="TreeGrafter"/>
</dbReference>
<evidence type="ECO:0000256" key="1">
    <source>
        <dbReference type="SAM" id="MobiDB-lite"/>
    </source>
</evidence>
<feature type="region of interest" description="Disordered" evidence="1">
    <location>
        <begin position="1"/>
        <end position="112"/>
    </location>
</feature>
<dbReference type="EMBL" id="KV454004">
    <property type="protein sequence ID" value="ODQ45951.1"/>
    <property type="molecule type" value="Genomic_DNA"/>
</dbReference>
<organism evidence="2 3">
    <name type="scientific">Pichia membranifaciens NRRL Y-2026</name>
    <dbReference type="NCBI Taxonomy" id="763406"/>
    <lineage>
        <taxon>Eukaryota</taxon>
        <taxon>Fungi</taxon>
        <taxon>Dikarya</taxon>
        <taxon>Ascomycota</taxon>
        <taxon>Saccharomycotina</taxon>
        <taxon>Pichiomycetes</taxon>
        <taxon>Pichiales</taxon>
        <taxon>Pichiaceae</taxon>
        <taxon>Pichia</taxon>
    </lineage>
</organism>
<dbReference type="GeneID" id="30178194"/>
<dbReference type="GO" id="GO:0016538">
    <property type="term" value="F:cyclin-dependent protein serine/threonine kinase regulator activity"/>
    <property type="evidence" value="ECO:0007669"/>
    <property type="project" value="TreeGrafter"/>
</dbReference>
<dbReference type="RefSeq" id="XP_019017064.1">
    <property type="nucleotide sequence ID" value="XM_019161507.1"/>
</dbReference>
<reference evidence="2 3" key="1">
    <citation type="journal article" date="2016" name="Proc. Natl. Acad. Sci. U.S.A.">
        <title>Comparative genomics of biotechnologically important yeasts.</title>
        <authorList>
            <person name="Riley R."/>
            <person name="Haridas S."/>
            <person name="Wolfe K.H."/>
            <person name="Lopes M.R."/>
            <person name="Hittinger C.T."/>
            <person name="Goeker M."/>
            <person name="Salamov A.A."/>
            <person name="Wisecaver J.H."/>
            <person name="Long T.M."/>
            <person name="Calvey C.H."/>
            <person name="Aerts A.L."/>
            <person name="Barry K.W."/>
            <person name="Choi C."/>
            <person name="Clum A."/>
            <person name="Coughlan A.Y."/>
            <person name="Deshpande S."/>
            <person name="Douglass A.P."/>
            <person name="Hanson S.J."/>
            <person name="Klenk H.-P."/>
            <person name="LaButti K.M."/>
            <person name="Lapidus A."/>
            <person name="Lindquist E.A."/>
            <person name="Lipzen A.M."/>
            <person name="Meier-Kolthoff J.P."/>
            <person name="Ohm R.A."/>
            <person name="Otillar R.P."/>
            <person name="Pangilinan J.L."/>
            <person name="Peng Y."/>
            <person name="Rokas A."/>
            <person name="Rosa C.A."/>
            <person name="Scheuner C."/>
            <person name="Sibirny A.A."/>
            <person name="Slot J.C."/>
            <person name="Stielow J.B."/>
            <person name="Sun H."/>
            <person name="Kurtzman C.P."/>
            <person name="Blackwell M."/>
            <person name="Grigoriev I.V."/>
            <person name="Jeffries T.W."/>
        </authorList>
    </citation>
    <scope>NUCLEOTIDE SEQUENCE [LARGE SCALE GENOMIC DNA]</scope>
    <source>
        <strain evidence="2 3">NRRL Y-2026</strain>
    </source>
</reference>
<protein>
    <submittedName>
        <fullName evidence="2">Uncharacterized protein</fullName>
    </submittedName>
</protein>
<dbReference type="Pfam" id="PF08613">
    <property type="entry name" value="Cyclin"/>
    <property type="match status" value="1"/>
</dbReference>
<dbReference type="GO" id="GO:0019901">
    <property type="term" value="F:protein kinase binding"/>
    <property type="evidence" value="ECO:0007669"/>
    <property type="project" value="InterPro"/>
</dbReference>
<dbReference type="PANTHER" id="PTHR15615:SF94">
    <property type="entry name" value="PHO85 CYCLIN-6-RELATED"/>
    <property type="match status" value="1"/>
</dbReference>
<dbReference type="PANTHER" id="PTHR15615">
    <property type="match status" value="1"/>
</dbReference>
<dbReference type="OrthoDB" id="5304883at2759"/>
<keyword evidence="3" id="KW-1185">Reference proteome</keyword>
<feature type="region of interest" description="Disordered" evidence="1">
    <location>
        <begin position="185"/>
        <end position="217"/>
    </location>
</feature>
<gene>
    <name evidence="2" type="ORF">PICMEDRAFT_17205</name>
</gene>
<dbReference type="InterPro" id="IPR013922">
    <property type="entry name" value="Cyclin_PHO80-like"/>
</dbReference>
<accession>A0A1E3NIL5</accession>